<keyword evidence="3" id="KW-1185">Reference proteome</keyword>
<sequence>MKCVPFKVLCIGGAVTLLSIACNPKPKSDQQDHADKDKKAIVYSGADSAVLSYWDKIDMQDTAKIKDPNMGEQKLADFISALNSVSDTVADHAVARMLDKAKGNKVTFDHFIKLYEHYLYEGNSPMRNDNRYESVLRYLIKTDQLTDLEKEAYHPVYKLVQRNKVGHVAEDFSFETSDGKTQKLSDVKSKYTLLFFYDTECPHCKQMIAALKDTPQVVDLFEKKQIQMVTIEPWGDRNKWKNFHTHLAENWINGFDTESVIQKKRLYDTKASPTIYLLDADKKVILKDTELQQALQYVVQLT</sequence>
<gene>
    <name evidence="2" type="ORF">ABE541_26155</name>
</gene>
<evidence type="ECO:0000313" key="2">
    <source>
        <dbReference type="EMBL" id="MEN5380773.1"/>
    </source>
</evidence>
<name>A0ABV0C2J3_9SPHI</name>
<accession>A0ABV0C2J3</accession>
<evidence type="ECO:0000259" key="1">
    <source>
        <dbReference type="PROSITE" id="PS51352"/>
    </source>
</evidence>
<dbReference type="InterPro" id="IPR000866">
    <property type="entry name" value="AhpC/TSA"/>
</dbReference>
<dbReference type="InterPro" id="IPR050553">
    <property type="entry name" value="Thioredoxin_ResA/DsbE_sf"/>
</dbReference>
<dbReference type="PROSITE" id="PS51352">
    <property type="entry name" value="THIOREDOXIN_2"/>
    <property type="match status" value="1"/>
</dbReference>
<dbReference type="InterPro" id="IPR036249">
    <property type="entry name" value="Thioredoxin-like_sf"/>
</dbReference>
<dbReference type="Pfam" id="PF00578">
    <property type="entry name" value="AhpC-TSA"/>
    <property type="match status" value="1"/>
</dbReference>
<dbReference type="Proteomes" id="UP001409291">
    <property type="component" value="Unassembled WGS sequence"/>
</dbReference>
<dbReference type="Pfam" id="PF17127">
    <property type="entry name" value="DUF5106"/>
    <property type="match status" value="1"/>
</dbReference>
<evidence type="ECO:0000313" key="3">
    <source>
        <dbReference type="Proteomes" id="UP001409291"/>
    </source>
</evidence>
<dbReference type="RefSeq" id="WP_346583725.1">
    <property type="nucleotide sequence ID" value="NZ_JBDJLH010000010.1"/>
</dbReference>
<dbReference type="InterPro" id="IPR033395">
    <property type="entry name" value="DUF5106"/>
</dbReference>
<feature type="domain" description="Thioredoxin" evidence="1">
    <location>
        <begin position="163"/>
        <end position="302"/>
    </location>
</feature>
<dbReference type="Gene3D" id="3.40.30.10">
    <property type="entry name" value="Glutaredoxin"/>
    <property type="match status" value="1"/>
</dbReference>
<dbReference type="PROSITE" id="PS51257">
    <property type="entry name" value="PROKAR_LIPOPROTEIN"/>
    <property type="match status" value="1"/>
</dbReference>
<dbReference type="SUPFAM" id="SSF52833">
    <property type="entry name" value="Thioredoxin-like"/>
    <property type="match status" value="1"/>
</dbReference>
<dbReference type="EMBL" id="JBDJNQ010000027">
    <property type="protein sequence ID" value="MEN5380773.1"/>
    <property type="molecule type" value="Genomic_DNA"/>
</dbReference>
<organism evidence="2 3">
    <name type="scientific">Sphingobacterium kitahiroshimense</name>
    <dbReference type="NCBI Taxonomy" id="470446"/>
    <lineage>
        <taxon>Bacteria</taxon>
        <taxon>Pseudomonadati</taxon>
        <taxon>Bacteroidota</taxon>
        <taxon>Sphingobacteriia</taxon>
        <taxon>Sphingobacteriales</taxon>
        <taxon>Sphingobacteriaceae</taxon>
        <taxon>Sphingobacterium</taxon>
    </lineage>
</organism>
<dbReference type="PANTHER" id="PTHR42852">
    <property type="entry name" value="THIOL:DISULFIDE INTERCHANGE PROTEIN DSBE"/>
    <property type="match status" value="1"/>
</dbReference>
<reference evidence="2 3" key="1">
    <citation type="submission" date="2024-04" db="EMBL/GenBank/DDBJ databases">
        <title>WGS of bacteria from Torrens River.</title>
        <authorList>
            <person name="Wyrsch E.R."/>
            <person name="Drigo B."/>
        </authorList>
    </citation>
    <scope>NUCLEOTIDE SEQUENCE [LARGE SCALE GENOMIC DNA]</scope>
    <source>
        <strain evidence="2 3">TWI391</strain>
    </source>
</reference>
<proteinExistence type="predicted"/>
<comment type="caution">
    <text evidence="2">The sequence shown here is derived from an EMBL/GenBank/DDBJ whole genome shotgun (WGS) entry which is preliminary data.</text>
</comment>
<dbReference type="CDD" id="cd02966">
    <property type="entry name" value="TlpA_like_family"/>
    <property type="match status" value="1"/>
</dbReference>
<protein>
    <submittedName>
        <fullName evidence="2">DUF5106 domain-containing protein</fullName>
    </submittedName>
</protein>
<dbReference type="InterPro" id="IPR013766">
    <property type="entry name" value="Thioredoxin_domain"/>
</dbReference>